<evidence type="ECO:0000256" key="8">
    <source>
        <dbReference type="ARBA" id="ARBA00023316"/>
    </source>
</evidence>
<keyword evidence="7 9" id="KW-0482">Metalloprotease</keyword>
<feature type="signal peptide" evidence="11">
    <location>
        <begin position="1"/>
        <end position="18"/>
    </location>
</feature>
<feature type="chain" id="PRO_5047371438" description="D-alanyl-D-alanine dipeptidase" evidence="11">
    <location>
        <begin position="19"/>
        <end position="225"/>
    </location>
</feature>
<dbReference type="CDD" id="cd14817">
    <property type="entry name" value="D-Ala-D-Ala_dipeptidase_VanX"/>
    <property type="match status" value="1"/>
</dbReference>
<proteinExistence type="inferred from homology"/>
<feature type="site" description="Transition state stabilizer" evidence="9">
    <location>
        <position position="94"/>
    </location>
</feature>
<dbReference type="InterPro" id="IPR000755">
    <property type="entry name" value="A_A_dipeptidase"/>
</dbReference>
<comment type="catalytic activity">
    <reaction evidence="1 9 10">
        <text>D-alanyl-D-alanine + H2O = 2 D-alanine</text>
        <dbReference type="Rhea" id="RHEA:20661"/>
        <dbReference type="ChEBI" id="CHEBI:15377"/>
        <dbReference type="ChEBI" id="CHEBI:57416"/>
        <dbReference type="ChEBI" id="CHEBI:57822"/>
        <dbReference type="EC" id="3.4.13.22"/>
    </reaction>
</comment>
<dbReference type="PANTHER" id="PTHR43126">
    <property type="entry name" value="D-ALANYL-D-ALANINE DIPEPTIDASE"/>
    <property type="match status" value="1"/>
</dbReference>
<reference evidence="12" key="1">
    <citation type="submission" date="2022-06" db="EMBL/GenBank/DDBJ databases">
        <title>Gramella sediminis sp. nov., isolated from deep-sea sediment of the Indian Ocean.</title>
        <authorList>
            <person name="Yang L."/>
        </authorList>
    </citation>
    <scope>NUCLEOTIDE SEQUENCE</scope>
    <source>
        <strain evidence="12">HMD3159</strain>
    </source>
</reference>
<comment type="cofactor">
    <cofactor evidence="9">
        <name>Zn(2+)</name>
        <dbReference type="ChEBI" id="CHEBI:29105"/>
    </cofactor>
    <text evidence="9">Binds 1 zinc ion per subunit.</text>
</comment>
<evidence type="ECO:0000256" key="7">
    <source>
        <dbReference type="ARBA" id="ARBA00023049"/>
    </source>
</evidence>
<dbReference type="RefSeq" id="WP_252115011.1">
    <property type="nucleotide sequence ID" value="NZ_JAMSCK010000005.1"/>
</dbReference>
<protein>
    <recommendedName>
        <fullName evidence="9 10">D-alanyl-D-alanine dipeptidase</fullName>
        <shortName evidence="9 10">D-Ala-D-Ala dipeptidase</shortName>
        <ecNumber evidence="9 10">3.4.13.22</ecNumber>
    </recommendedName>
</protein>
<comment type="function">
    <text evidence="9 10">Catalyzes hydrolysis of the D-alanyl-D-alanine dipeptide.</text>
</comment>
<name>A0ABT0Z5E4_9FLAO</name>
<evidence type="ECO:0000256" key="1">
    <source>
        <dbReference type="ARBA" id="ARBA00001362"/>
    </source>
</evidence>
<keyword evidence="2 9" id="KW-0645">Protease</keyword>
<feature type="active site" description="Proton donor/acceptor" evidence="9">
    <location>
        <position position="204"/>
    </location>
</feature>
<dbReference type="PIRSF" id="PIRSF026671">
    <property type="entry name" value="AA_dipeptidase"/>
    <property type="match status" value="1"/>
</dbReference>
<feature type="binding site" evidence="9">
    <location>
        <position position="146"/>
    </location>
    <ligand>
        <name>Zn(2+)</name>
        <dbReference type="ChEBI" id="CHEBI:29105"/>
        <note>catalytic</note>
    </ligand>
</feature>
<dbReference type="PANTHER" id="PTHR43126:SF1">
    <property type="entry name" value="D-ALANYL-D-ALANINE DIPEPTIDASE"/>
    <property type="match status" value="1"/>
</dbReference>
<gene>
    <name evidence="12" type="ORF">NE848_14765</name>
</gene>
<keyword evidence="3 9" id="KW-0479">Metal-binding</keyword>
<dbReference type="SUPFAM" id="SSF55166">
    <property type="entry name" value="Hedgehog/DD-peptidase"/>
    <property type="match status" value="1"/>
</dbReference>
<evidence type="ECO:0000256" key="11">
    <source>
        <dbReference type="SAM" id="SignalP"/>
    </source>
</evidence>
<keyword evidence="11" id="KW-0732">Signal</keyword>
<feature type="binding site" evidence="9">
    <location>
        <position position="207"/>
    </location>
    <ligand>
        <name>Zn(2+)</name>
        <dbReference type="ChEBI" id="CHEBI:29105"/>
        <note>catalytic</note>
    </ligand>
</feature>
<evidence type="ECO:0000256" key="9">
    <source>
        <dbReference type="HAMAP-Rule" id="MF_01924"/>
    </source>
</evidence>
<evidence type="ECO:0000313" key="13">
    <source>
        <dbReference type="Proteomes" id="UP001155077"/>
    </source>
</evidence>
<comment type="similarity">
    <text evidence="9 10">Belongs to the peptidase M15D family.</text>
</comment>
<evidence type="ECO:0000256" key="10">
    <source>
        <dbReference type="PIRNR" id="PIRNR026671"/>
    </source>
</evidence>
<comment type="caution">
    <text evidence="12">The sequence shown here is derived from an EMBL/GenBank/DDBJ whole genome shotgun (WGS) entry which is preliminary data.</text>
</comment>
<dbReference type="Pfam" id="PF01427">
    <property type="entry name" value="Peptidase_M15"/>
    <property type="match status" value="1"/>
</dbReference>
<sequence length="225" mass="26271">MKFKLFLFFTLIAFNAFLSQTDTLPDGFVYIDAEIPGVVYEIRYAGSNNFIGKPVKGYKREQAILSEPAAKALAKVQKELISKDYMLKIFDAYRPQTAVNHFIEWAREPGDTLNKQQFYPDVSKKNLFELGYIASRSGHSRGSTVDLTIIHAETCEEVDMGSTYDFFGEISHHNSIKITEEQKRNRELLKNIMSKYGFRAYPEEWWHYTYRMEPYPDTYFDFPVE</sequence>
<keyword evidence="8 10" id="KW-0961">Cell wall biogenesis/degradation</keyword>
<evidence type="ECO:0000256" key="6">
    <source>
        <dbReference type="ARBA" id="ARBA00022997"/>
    </source>
</evidence>
<dbReference type="Gene3D" id="3.30.1380.10">
    <property type="match status" value="1"/>
</dbReference>
<keyword evidence="4 9" id="KW-0378">Hydrolase</keyword>
<feature type="binding site" evidence="9">
    <location>
        <position position="139"/>
    </location>
    <ligand>
        <name>Zn(2+)</name>
        <dbReference type="ChEBI" id="CHEBI:29105"/>
        <note>catalytic</note>
    </ligand>
</feature>
<evidence type="ECO:0000313" key="12">
    <source>
        <dbReference type="EMBL" id="MCM8570655.1"/>
    </source>
</evidence>
<evidence type="ECO:0000256" key="2">
    <source>
        <dbReference type="ARBA" id="ARBA00022670"/>
    </source>
</evidence>
<keyword evidence="13" id="KW-1185">Reference proteome</keyword>
<keyword evidence="5 9" id="KW-0862">Zinc</keyword>
<organism evidence="12 13">
    <name type="scientific">Gramella jeungdoensis</name>
    <dbReference type="NCBI Taxonomy" id="708091"/>
    <lineage>
        <taxon>Bacteria</taxon>
        <taxon>Pseudomonadati</taxon>
        <taxon>Bacteroidota</taxon>
        <taxon>Flavobacteriia</taxon>
        <taxon>Flavobacteriales</taxon>
        <taxon>Flavobacteriaceae</taxon>
        <taxon>Christiangramia</taxon>
    </lineage>
</organism>
<evidence type="ECO:0000256" key="4">
    <source>
        <dbReference type="ARBA" id="ARBA00022801"/>
    </source>
</evidence>
<accession>A0ABT0Z5E4</accession>
<dbReference type="EMBL" id="JAMSCK010000005">
    <property type="protein sequence ID" value="MCM8570655.1"/>
    <property type="molecule type" value="Genomic_DNA"/>
</dbReference>
<evidence type="ECO:0000256" key="5">
    <source>
        <dbReference type="ARBA" id="ARBA00022833"/>
    </source>
</evidence>
<dbReference type="HAMAP" id="MF_01924">
    <property type="entry name" value="A_A_dipeptidase"/>
    <property type="match status" value="1"/>
</dbReference>
<dbReference type="Proteomes" id="UP001155077">
    <property type="component" value="Unassembled WGS sequence"/>
</dbReference>
<evidence type="ECO:0000256" key="3">
    <source>
        <dbReference type="ARBA" id="ARBA00022723"/>
    </source>
</evidence>
<dbReference type="EC" id="3.4.13.22" evidence="9 10"/>
<dbReference type="InterPro" id="IPR009045">
    <property type="entry name" value="Zn_M74/Hedgehog-like"/>
</dbReference>
<keyword evidence="6 9" id="KW-0224">Dipeptidase</keyword>